<keyword evidence="4" id="KW-1185">Reference proteome</keyword>
<keyword evidence="1" id="KW-0863">Zinc-finger</keyword>
<feature type="compositionally biased region" description="Basic and acidic residues" evidence="2">
    <location>
        <begin position="83"/>
        <end position="100"/>
    </location>
</feature>
<name>A0A8B7CSM1_PHODC</name>
<keyword evidence="1" id="KW-0862">Zinc</keyword>
<reference evidence="5" key="1">
    <citation type="submission" date="2025-08" db="UniProtKB">
        <authorList>
            <consortium name="RefSeq"/>
        </authorList>
    </citation>
    <scope>IDENTIFICATION</scope>
    <source>
        <tissue evidence="5">Young leaves</tissue>
    </source>
</reference>
<feature type="domain" description="C2H2-type" evidence="3">
    <location>
        <begin position="333"/>
        <end position="360"/>
    </location>
</feature>
<dbReference type="InterPro" id="IPR013087">
    <property type="entry name" value="Znf_C2H2_type"/>
</dbReference>
<dbReference type="Proteomes" id="UP000228380">
    <property type="component" value="Unplaced"/>
</dbReference>
<dbReference type="GeneID" id="103718479"/>
<dbReference type="AlphaFoldDB" id="A0A8B7CSM1"/>
<dbReference type="PROSITE" id="PS50157">
    <property type="entry name" value="ZINC_FINGER_C2H2_2"/>
    <property type="match status" value="3"/>
</dbReference>
<feature type="domain" description="C2H2-type" evidence="3">
    <location>
        <begin position="139"/>
        <end position="161"/>
    </location>
</feature>
<dbReference type="Pfam" id="PF13912">
    <property type="entry name" value="zf-C2H2_6"/>
    <property type="match status" value="3"/>
</dbReference>
<evidence type="ECO:0000313" key="5">
    <source>
        <dbReference type="RefSeq" id="XP_008805550.3"/>
    </source>
</evidence>
<evidence type="ECO:0000313" key="4">
    <source>
        <dbReference type="Proteomes" id="UP000228380"/>
    </source>
</evidence>
<dbReference type="KEGG" id="pda:103718479"/>
<dbReference type="SMART" id="SM00355">
    <property type="entry name" value="ZnF_C2H2"/>
    <property type="match status" value="3"/>
</dbReference>
<feature type="region of interest" description="Disordered" evidence="2">
    <location>
        <begin position="414"/>
        <end position="452"/>
    </location>
</feature>
<dbReference type="PANTHER" id="PTHR47591">
    <property type="entry name" value="ZINC FINGER PROTEIN ZAT2-RELATED"/>
    <property type="match status" value="1"/>
</dbReference>
<sequence>MGAHPMDGGSYYQSEAAALGPEDGSVAAKQKLAKNGLRIRFKCQKACELNEEVARGALSSDWSLEGASDGDMRAHRISNGELADDRDKHIESPDHHRGDDDGFLAKMEEENVPEKAVAEDPASSESKNEDANMAAEEPPTCPECKKTFPSLKALYGHLRSHPQRGYRGANRPPEAKNKLQRGIDSSSDLAFPAAKWSVTAKRGRKGIIESNDPESNAARILLQLSRGNDLAPTPTLPREIDRLRHRNRKSILADIRIEMDEEDTKAKGLQLKDAMHSELMNGNEDDEMEAGNDGNVEASSSPSACGRKVKKKRIKDLESAANEASPPTRGRRYHCSSCNRSFSTHQALGGHRASHNKNKNNSEEVVAMDGMEADAEELVDSKGAVPRAATAEHQCTLCHASFPTGQALGGHMRRHWNGPVNHPPLLPAAPSTPAPSPAPSSSESVKEANKGLLDIDLNELPKLEAEEQMILEPSI</sequence>
<feature type="region of interest" description="Disordered" evidence="2">
    <location>
        <begin position="161"/>
        <end position="184"/>
    </location>
</feature>
<gene>
    <name evidence="5" type="primary">LOC103718479</name>
</gene>
<organism evidence="4 5">
    <name type="scientific">Phoenix dactylifera</name>
    <name type="common">Date palm</name>
    <dbReference type="NCBI Taxonomy" id="42345"/>
    <lineage>
        <taxon>Eukaryota</taxon>
        <taxon>Viridiplantae</taxon>
        <taxon>Streptophyta</taxon>
        <taxon>Embryophyta</taxon>
        <taxon>Tracheophyta</taxon>
        <taxon>Spermatophyta</taxon>
        <taxon>Magnoliopsida</taxon>
        <taxon>Liliopsida</taxon>
        <taxon>Arecaceae</taxon>
        <taxon>Coryphoideae</taxon>
        <taxon>Phoeniceae</taxon>
        <taxon>Phoenix</taxon>
    </lineage>
</organism>
<evidence type="ECO:0000256" key="2">
    <source>
        <dbReference type="SAM" id="MobiDB-lite"/>
    </source>
</evidence>
<keyword evidence="1" id="KW-0479">Metal-binding</keyword>
<dbReference type="OrthoDB" id="6077919at2759"/>
<evidence type="ECO:0000256" key="1">
    <source>
        <dbReference type="PROSITE-ProRule" id="PRU00042"/>
    </source>
</evidence>
<dbReference type="PROSITE" id="PS00028">
    <property type="entry name" value="ZINC_FINGER_C2H2_1"/>
    <property type="match status" value="3"/>
</dbReference>
<dbReference type="SUPFAM" id="SSF57667">
    <property type="entry name" value="beta-beta-alpha zinc fingers"/>
    <property type="match status" value="1"/>
</dbReference>
<dbReference type="Gene3D" id="3.30.160.60">
    <property type="entry name" value="Classic Zinc Finger"/>
    <property type="match status" value="1"/>
</dbReference>
<accession>A0A8B7CSM1</accession>
<feature type="compositionally biased region" description="Pro residues" evidence="2">
    <location>
        <begin position="421"/>
        <end position="438"/>
    </location>
</feature>
<feature type="compositionally biased region" description="Basic and acidic residues" evidence="2">
    <location>
        <begin position="106"/>
        <end position="118"/>
    </location>
</feature>
<feature type="domain" description="C2H2-type" evidence="3">
    <location>
        <begin position="393"/>
        <end position="415"/>
    </location>
</feature>
<dbReference type="GO" id="GO:0008270">
    <property type="term" value="F:zinc ion binding"/>
    <property type="evidence" value="ECO:0007669"/>
    <property type="project" value="UniProtKB-KW"/>
</dbReference>
<dbReference type="InterPro" id="IPR036236">
    <property type="entry name" value="Znf_C2H2_sf"/>
</dbReference>
<dbReference type="PANTHER" id="PTHR47591:SF1">
    <property type="entry name" value="ZINC FINGER PROTEIN ZAT2-RELATED"/>
    <property type="match status" value="1"/>
</dbReference>
<feature type="region of interest" description="Disordered" evidence="2">
    <location>
        <begin position="283"/>
        <end position="333"/>
    </location>
</feature>
<proteinExistence type="predicted"/>
<feature type="region of interest" description="Disordered" evidence="2">
    <location>
        <begin position="77"/>
        <end position="142"/>
    </location>
</feature>
<evidence type="ECO:0000259" key="3">
    <source>
        <dbReference type="PROSITE" id="PS50157"/>
    </source>
</evidence>
<dbReference type="RefSeq" id="XP_008805550.3">
    <property type="nucleotide sequence ID" value="XM_008807328.3"/>
</dbReference>
<protein>
    <submittedName>
        <fullName evidence="5">Zinc finger protein ZAT9-like</fullName>
    </submittedName>
</protein>